<gene>
    <name evidence="1" type="ORF">M513_09658</name>
    <name evidence="2" type="ORF">M514_09658</name>
</gene>
<reference evidence="2 3" key="1">
    <citation type="journal article" date="2014" name="Nat. Genet.">
        <title>Genome and transcriptome of the porcine whipworm Trichuris suis.</title>
        <authorList>
            <person name="Jex A.R."/>
            <person name="Nejsum P."/>
            <person name="Schwarz E.M."/>
            <person name="Hu L."/>
            <person name="Young N.D."/>
            <person name="Hall R.S."/>
            <person name="Korhonen P.K."/>
            <person name="Liao S."/>
            <person name="Thamsborg S."/>
            <person name="Xia J."/>
            <person name="Xu P."/>
            <person name="Wang S."/>
            <person name="Scheerlinck J.P."/>
            <person name="Hofmann A."/>
            <person name="Sternberg P.W."/>
            <person name="Wang J."/>
            <person name="Gasser R.B."/>
        </authorList>
    </citation>
    <scope>NUCLEOTIDE SEQUENCE [LARGE SCALE GENOMIC DNA]</scope>
    <source>
        <strain evidence="2">DCEP-RM93F</strain>
        <strain evidence="1">DCEP-RM93M</strain>
    </source>
</reference>
<dbReference type="Proteomes" id="UP000030764">
    <property type="component" value="Unassembled WGS sequence"/>
</dbReference>
<evidence type="ECO:0000313" key="2">
    <source>
        <dbReference type="EMBL" id="KFD69740.1"/>
    </source>
</evidence>
<organism evidence="2">
    <name type="scientific">Trichuris suis</name>
    <name type="common">pig whipworm</name>
    <dbReference type="NCBI Taxonomy" id="68888"/>
    <lineage>
        <taxon>Eukaryota</taxon>
        <taxon>Metazoa</taxon>
        <taxon>Ecdysozoa</taxon>
        <taxon>Nematoda</taxon>
        <taxon>Enoplea</taxon>
        <taxon>Dorylaimia</taxon>
        <taxon>Trichinellida</taxon>
        <taxon>Trichuridae</taxon>
        <taxon>Trichuris</taxon>
    </lineage>
</organism>
<sequence length="86" mass="10235">MEGSRRLQARAWWFSSKKEKRLPCCFNVFARCRGDDEKAEQSTSGWRFLHEGYPDWLVDDWSCVQQGPHTLMDDEVKIREQSARVR</sequence>
<dbReference type="Proteomes" id="UP000030758">
    <property type="component" value="Unassembled WGS sequence"/>
</dbReference>
<dbReference type="EMBL" id="KL363270">
    <property type="protein sequence ID" value="KFD49473.1"/>
    <property type="molecule type" value="Genomic_DNA"/>
</dbReference>
<dbReference type="EMBL" id="KL367493">
    <property type="protein sequence ID" value="KFD69740.1"/>
    <property type="molecule type" value="Genomic_DNA"/>
</dbReference>
<keyword evidence="3" id="KW-1185">Reference proteome</keyword>
<evidence type="ECO:0000313" key="1">
    <source>
        <dbReference type="EMBL" id="KFD49473.1"/>
    </source>
</evidence>
<protein>
    <submittedName>
        <fullName evidence="2">Uncharacterized protein</fullName>
    </submittedName>
</protein>
<evidence type="ECO:0000313" key="3">
    <source>
        <dbReference type="Proteomes" id="UP000030764"/>
    </source>
</evidence>
<name>A0A085NJU4_9BILA</name>
<accession>A0A085NJU4</accession>
<dbReference type="AlphaFoldDB" id="A0A085NJU4"/>
<proteinExistence type="predicted"/>